<proteinExistence type="predicted"/>
<feature type="region of interest" description="Disordered" evidence="1">
    <location>
        <begin position="1"/>
        <end position="22"/>
    </location>
</feature>
<keyword evidence="3" id="KW-1185">Reference proteome</keyword>
<protein>
    <submittedName>
        <fullName evidence="2">Uncharacterized protein</fullName>
    </submittedName>
</protein>
<dbReference type="EMBL" id="JBBUTG010000027">
    <property type="protein sequence ID" value="MEK8034355.1"/>
    <property type="molecule type" value="Genomic_DNA"/>
</dbReference>
<evidence type="ECO:0000313" key="2">
    <source>
        <dbReference type="EMBL" id="MEK8034355.1"/>
    </source>
</evidence>
<comment type="caution">
    <text evidence="2">The sequence shown here is derived from an EMBL/GenBank/DDBJ whole genome shotgun (WGS) entry which is preliminary data.</text>
</comment>
<evidence type="ECO:0000256" key="1">
    <source>
        <dbReference type="SAM" id="MobiDB-lite"/>
    </source>
</evidence>
<name>A0ABU9C0J3_9BURK</name>
<reference evidence="2 3" key="1">
    <citation type="submission" date="2024-04" db="EMBL/GenBank/DDBJ databases">
        <title>Novel species of the genus Ideonella isolated from streams.</title>
        <authorList>
            <person name="Lu H."/>
        </authorList>
    </citation>
    <scope>NUCLEOTIDE SEQUENCE [LARGE SCALE GENOMIC DNA]</scope>
    <source>
        <strain evidence="2 3">DXS29W</strain>
    </source>
</reference>
<gene>
    <name evidence="2" type="ORF">AACH06_26305</name>
</gene>
<accession>A0ABU9C0J3</accession>
<organism evidence="2 3">
    <name type="scientific">Ideonella lacteola</name>
    <dbReference type="NCBI Taxonomy" id="2984193"/>
    <lineage>
        <taxon>Bacteria</taxon>
        <taxon>Pseudomonadati</taxon>
        <taxon>Pseudomonadota</taxon>
        <taxon>Betaproteobacteria</taxon>
        <taxon>Burkholderiales</taxon>
        <taxon>Sphaerotilaceae</taxon>
        <taxon>Ideonella</taxon>
    </lineage>
</organism>
<evidence type="ECO:0000313" key="3">
    <source>
        <dbReference type="Proteomes" id="UP001371218"/>
    </source>
</evidence>
<dbReference type="RefSeq" id="WP_341428779.1">
    <property type="nucleotide sequence ID" value="NZ_JBBUTG010000027.1"/>
</dbReference>
<sequence length="99" mass="10804">MIHPRATVPSGTGSTQPADVWPDSELPADQLNSLEQLLESFGQTPAIVQALAEGLADLRGVRQDMDASFQQRFDALWDVVVLHTAHAGVMRESARRRPA</sequence>
<dbReference type="Proteomes" id="UP001371218">
    <property type="component" value="Unassembled WGS sequence"/>
</dbReference>